<evidence type="ECO:0000256" key="3">
    <source>
        <dbReference type="ARBA" id="ARBA00022989"/>
    </source>
</evidence>
<evidence type="ECO:0000256" key="2">
    <source>
        <dbReference type="ARBA" id="ARBA00022692"/>
    </source>
</evidence>
<dbReference type="EMBL" id="JABVEG010000002">
    <property type="protein sequence ID" value="NUI82248.1"/>
    <property type="molecule type" value="Genomic_DNA"/>
</dbReference>
<evidence type="ECO:0000313" key="6">
    <source>
        <dbReference type="EMBL" id="NUI82248.1"/>
    </source>
</evidence>
<proteinExistence type="predicted"/>
<gene>
    <name evidence="6" type="ORF">HUN84_05695</name>
</gene>
<dbReference type="Pfam" id="PF04688">
    <property type="entry name" value="Holin_SPP1"/>
    <property type="match status" value="1"/>
</dbReference>
<organism evidence="6 7">
    <name type="scientific">Staphylococcus borealis</name>
    <dbReference type="NCBI Taxonomy" id="2742203"/>
    <lineage>
        <taxon>Bacteria</taxon>
        <taxon>Bacillati</taxon>
        <taxon>Bacillota</taxon>
        <taxon>Bacilli</taxon>
        <taxon>Bacillales</taxon>
        <taxon>Staphylococcaceae</taxon>
        <taxon>Staphylococcus</taxon>
    </lineage>
</organism>
<feature type="region of interest" description="Disordered" evidence="5">
    <location>
        <begin position="62"/>
        <end position="86"/>
    </location>
</feature>
<name>A0ABX2LRC0_9STAP</name>
<protein>
    <submittedName>
        <fullName evidence="6">Phage holin</fullName>
    </submittedName>
</protein>
<sequence>MKTDVGSIARTIALALAWINQILAMNKISPIPVDEMTISTVITGVVSLLAWWKNNNFTQHAHKGQKEINKSKAGVTGGTGSPLEVE</sequence>
<comment type="subcellular location">
    <subcellularLocation>
        <location evidence="1">Membrane</location>
    </subcellularLocation>
</comment>
<dbReference type="NCBIfam" id="TIGR01592">
    <property type="entry name" value="holin_SPP1"/>
    <property type="match status" value="1"/>
</dbReference>
<dbReference type="RefSeq" id="WP_174841432.1">
    <property type="nucleotide sequence ID" value="NZ_JABVEG010000002.1"/>
</dbReference>
<reference evidence="6 7" key="1">
    <citation type="submission" date="2020-06" db="EMBL/GenBank/DDBJ databases">
        <title>Staphylococcus borealis sp. nov. -A novel member of the Staphylococcaceae family isolated from skin and blood in humans.</title>
        <authorList>
            <person name="Pain M."/>
            <person name="Wolden R."/>
            <person name="Jaen-Luchoro D."/>
            <person name="Salva-Serra F."/>
            <person name="Iglesias B.P."/>
            <person name="Karlsson R."/>
            <person name="Klingenberg C."/>
            <person name="Cavanagh J.P."/>
        </authorList>
    </citation>
    <scope>NUCLEOTIDE SEQUENCE [LARGE SCALE GENOMIC DNA]</scope>
    <source>
        <strain evidence="6 7">58-22</strain>
    </source>
</reference>
<dbReference type="Proteomes" id="UP000610527">
    <property type="component" value="Unassembled WGS sequence"/>
</dbReference>
<evidence type="ECO:0000256" key="1">
    <source>
        <dbReference type="ARBA" id="ARBA00004370"/>
    </source>
</evidence>
<keyword evidence="3" id="KW-1133">Transmembrane helix</keyword>
<evidence type="ECO:0000313" key="7">
    <source>
        <dbReference type="Proteomes" id="UP000610527"/>
    </source>
</evidence>
<evidence type="ECO:0000256" key="4">
    <source>
        <dbReference type="ARBA" id="ARBA00023136"/>
    </source>
</evidence>
<accession>A0ABX2LRC0</accession>
<keyword evidence="7" id="KW-1185">Reference proteome</keyword>
<comment type="caution">
    <text evidence="6">The sequence shown here is derived from an EMBL/GenBank/DDBJ whole genome shotgun (WGS) entry which is preliminary data.</text>
</comment>
<dbReference type="InterPro" id="IPR006479">
    <property type="entry name" value="Holin"/>
</dbReference>
<keyword evidence="2" id="KW-0812">Transmembrane</keyword>
<evidence type="ECO:0000256" key="5">
    <source>
        <dbReference type="SAM" id="MobiDB-lite"/>
    </source>
</evidence>
<keyword evidence="4" id="KW-0472">Membrane</keyword>